<dbReference type="PANTHER" id="PTHR45913:SF19">
    <property type="entry name" value="LOW QUALITY PROTEIN: ZINC FINGER BED DOMAIN-CONTAINING PROTEIN 5-LIKE"/>
    <property type="match status" value="1"/>
</dbReference>
<dbReference type="AlphaFoldDB" id="A0AAV0XBC8"/>
<evidence type="ECO:0008006" key="3">
    <source>
        <dbReference type="Google" id="ProtNLM"/>
    </source>
</evidence>
<organism evidence="1 2">
    <name type="scientific">Macrosiphum euphorbiae</name>
    <name type="common">potato aphid</name>
    <dbReference type="NCBI Taxonomy" id="13131"/>
    <lineage>
        <taxon>Eukaryota</taxon>
        <taxon>Metazoa</taxon>
        <taxon>Ecdysozoa</taxon>
        <taxon>Arthropoda</taxon>
        <taxon>Hexapoda</taxon>
        <taxon>Insecta</taxon>
        <taxon>Pterygota</taxon>
        <taxon>Neoptera</taxon>
        <taxon>Paraneoptera</taxon>
        <taxon>Hemiptera</taxon>
        <taxon>Sternorrhyncha</taxon>
        <taxon>Aphidomorpha</taxon>
        <taxon>Aphidoidea</taxon>
        <taxon>Aphididae</taxon>
        <taxon>Macrosiphini</taxon>
        <taxon>Macrosiphum</taxon>
    </lineage>
</organism>
<dbReference type="EMBL" id="CARXXK010000004">
    <property type="protein sequence ID" value="CAI6365034.1"/>
    <property type="molecule type" value="Genomic_DNA"/>
</dbReference>
<reference evidence="1 2" key="1">
    <citation type="submission" date="2023-01" db="EMBL/GenBank/DDBJ databases">
        <authorList>
            <person name="Whitehead M."/>
        </authorList>
    </citation>
    <scope>NUCLEOTIDE SEQUENCE [LARGE SCALE GENOMIC DNA]</scope>
</reference>
<protein>
    <recommendedName>
        <fullName evidence="3">Zinc finger BED domain-containing protein 5</fullName>
    </recommendedName>
</protein>
<dbReference type="Proteomes" id="UP001160148">
    <property type="component" value="Unassembled WGS sequence"/>
</dbReference>
<accession>A0AAV0XBC8</accession>
<dbReference type="PANTHER" id="PTHR45913">
    <property type="entry name" value="EPM2A-INTERACTING PROTEIN 1"/>
    <property type="match status" value="1"/>
</dbReference>
<keyword evidence="2" id="KW-1185">Reference proteome</keyword>
<comment type="caution">
    <text evidence="1">The sequence shown here is derived from an EMBL/GenBank/DDBJ whole genome shotgun (WGS) entry which is preliminary data.</text>
</comment>
<evidence type="ECO:0000313" key="2">
    <source>
        <dbReference type="Proteomes" id="UP001160148"/>
    </source>
</evidence>
<evidence type="ECO:0000313" key="1">
    <source>
        <dbReference type="EMBL" id="CAI6365034.1"/>
    </source>
</evidence>
<sequence length="178" mass="20792">MPIPLKNEYLESIDGNIEDFDEIYGEIEQHLNEILSSLEKYFPESKDIEFIQRYNWVKNPFLINDKPEDLSITEYEEFIEMTTDSSLKTLFDKISLTDFWFSSSITNEYQSLAKKAILALLPFATTYLCETGFSSYASMKTKYRNKLDAEADMRIQLSHIKPNIKILVNKKSQHHGSH</sequence>
<proteinExistence type="predicted"/>
<name>A0AAV0XBC8_9HEMI</name>
<gene>
    <name evidence="1" type="ORF">MEUPH1_LOCUS19790</name>
</gene>